<comment type="caution">
    <text evidence="1">The sequence shown here is derived from an EMBL/GenBank/DDBJ whole genome shotgun (WGS) entry which is preliminary data.</text>
</comment>
<dbReference type="Proteomes" id="UP000778970">
    <property type="component" value="Unassembled WGS sequence"/>
</dbReference>
<reference evidence="1" key="1">
    <citation type="submission" date="2017-08" db="EMBL/GenBank/DDBJ databases">
        <authorList>
            <person name="Imhoff J.F."/>
            <person name="Rahn T."/>
            <person name="Kuenzel S."/>
            <person name="Neulinger S.C."/>
        </authorList>
    </citation>
    <scope>NUCLEOTIDE SEQUENCE</scope>
    <source>
        <strain evidence="1">DSM 9154</strain>
    </source>
</reference>
<name>A0A934QH37_9PROT</name>
<dbReference type="PANTHER" id="PTHR11220">
    <property type="entry name" value="HEME-BINDING PROTEIN-RELATED"/>
    <property type="match status" value="1"/>
</dbReference>
<protein>
    <recommendedName>
        <fullName evidence="3">SOUL heme-binding protein</fullName>
    </recommendedName>
</protein>
<dbReference type="Gene3D" id="3.20.80.10">
    <property type="entry name" value="Regulatory factor, effector binding domain"/>
    <property type="match status" value="2"/>
</dbReference>
<evidence type="ECO:0008006" key="3">
    <source>
        <dbReference type="Google" id="ProtNLM"/>
    </source>
</evidence>
<reference evidence="1" key="2">
    <citation type="journal article" date="2020" name="Microorganisms">
        <title>Osmotic Adaptation and Compatible Solute Biosynthesis of Phototrophic Bacteria as Revealed from Genome Analyses.</title>
        <authorList>
            <person name="Imhoff J.F."/>
            <person name="Rahn T."/>
            <person name="Kunzel S."/>
            <person name="Keller A."/>
            <person name="Neulinger S.C."/>
        </authorList>
    </citation>
    <scope>NUCLEOTIDE SEQUENCE</scope>
    <source>
        <strain evidence="1">DSM 9154</strain>
    </source>
</reference>
<dbReference type="Pfam" id="PF04832">
    <property type="entry name" value="SOUL"/>
    <property type="match status" value="1"/>
</dbReference>
<accession>A0A934QH37</accession>
<evidence type="ECO:0000313" key="1">
    <source>
        <dbReference type="EMBL" id="MBK1696923.1"/>
    </source>
</evidence>
<sequence length="208" mass="22731">MAASAVLAGCSVVGVRSGTETLEYEVVADLGEDLEVREYPARLAAEARLPGRDKSSEAFGLLFDYIKGANEGNQEVAMTTPVQSDAGAQKIAMTTPVQTDTAETDDGRPVTVMRFFLPRKYTAETAPVPTDDRLSLIQLGPEQVAVLRFSGFGFESSVREEKRRLMERLRATVWQPAGPATALFYDPPWTLPFFRRNEVAVPVTRAGS</sequence>
<organism evidence="1 2">
    <name type="scientific">Rhodovibrio salinarum</name>
    <dbReference type="NCBI Taxonomy" id="1087"/>
    <lineage>
        <taxon>Bacteria</taxon>
        <taxon>Pseudomonadati</taxon>
        <taxon>Pseudomonadota</taxon>
        <taxon>Alphaproteobacteria</taxon>
        <taxon>Rhodospirillales</taxon>
        <taxon>Rhodovibrionaceae</taxon>
        <taxon>Rhodovibrio</taxon>
    </lineage>
</organism>
<dbReference type="SUPFAM" id="SSF55136">
    <property type="entry name" value="Probable bacterial effector-binding domain"/>
    <property type="match status" value="2"/>
</dbReference>
<dbReference type="EMBL" id="NRRE01000020">
    <property type="protein sequence ID" value="MBK1696923.1"/>
    <property type="molecule type" value="Genomic_DNA"/>
</dbReference>
<proteinExistence type="predicted"/>
<dbReference type="PANTHER" id="PTHR11220:SF1">
    <property type="entry name" value="HEME-BINDING PROTEIN 2"/>
    <property type="match status" value="1"/>
</dbReference>
<dbReference type="InterPro" id="IPR006917">
    <property type="entry name" value="SOUL_heme-bd"/>
</dbReference>
<evidence type="ECO:0000313" key="2">
    <source>
        <dbReference type="Proteomes" id="UP000778970"/>
    </source>
</evidence>
<keyword evidence="2" id="KW-1185">Reference proteome</keyword>
<gene>
    <name evidence="1" type="ORF">CKO21_06655</name>
</gene>
<dbReference type="InterPro" id="IPR011256">
    <property type="entry name" value="Reg_factor_effector_dom_sf"/>
</dbReference>
<dbReference type="AlphaFoldDB" id="A0A934QH37"/>